<dbReference type="AlphaFoldDB" id="A0A0H2R5Q8"/>
<proteinExistence type="predicted"/>
<dbReference type="EMBL" id="KQ086188">
    <property type="protein sequence ID" value="KLO06682.1"/>
    <property type="molecule type" value="Genomic_DNA"/>
</dbReference>
<dbReference type="SUPFAM" id="SSF52047">
    <property type="entry name" value="RNI-like"/>
    <property type="match status" value="1"/>
</dbReference>
<dbReference type="InParanoid" id="A0A0H2R5Q8"/>
<dbReference type="OrthoDB" id="5139510at2759"/>
<organism evidence="1 2">
    <name type="scientific">Schizopora paradoxa</name>
    <dbReference type="NCBI Taxonomy" id="27342"/>
    <lineage>
        <taxon>Eukaryota</taxon>
        <taxon>Fungi</taxon>
        <taxon>Dikarya</taxon>
        <taxon>Basidiomycota</taxon>
        <taxon>Agaricomycotina</taxon>
        <taxon>Agaricomycetes</taxon>
        <taxon>Hymenochaetales</taxon>
        <taxon>Schizoporaceae</taxon>
        <taxon>Schizopora</taxon>
    </lineage>
</organism>
<dbReference type="Proteomes" id="UP000053477">
    <property type="component" value="Unassembled WGS sequence"/>
</dbReference>
<sequence length="434" mass="50078">MGMSKANIPPELLDRIFGHCERYRRIPKFVPNSRLQPLLLVCKNWHGVAERRLYFSVSLGNDRTVKGRNGEKREIKGKDICRKFCETVKSNERVASLVRELRLGCQDIQPEESELHIRIIRNCKNVERVDIQGCDFSQLDDLKAALAERNLVSLSLSGASLRLLTSQDHNEGRPMLALPEVLNLLPNWPRLELFTMVMCDPRRDNIYQQLESPSDLNKNACPALRRISVLESNFFSTHLRFLAHIAPNLEDIAIFIGIDCGPVFKECLEVWSPSIKNLQIDMYEFLDPCPVPVGFLPPISLPMVELCELRSLDTSAPLFTVNALIRLLNLEDLRFTRGTYALCMELARLIEKGKMPCLQGVEMRGFEYEVHGPSAEEREEAKQRELEVGREFRRVCKPRNIFFRDYSTPIKEIEEHYGYHRHDDIHSEASDNDW</sequence>
<dbReference type="Gene3D" id="3.80.10.10">
    <property type="entry name" value="Ribonuclease Inhibitor"/>
    <property type="match status" value="1"/>
</dbReference>
<evidence type="ECO:0000313" key="1">
    <source>
        <dbReference type="EMBL" id="KLO06682.1"/>
    </source>
</evidence>
<protein>
    <submittedName>
        <fullName evidence="1">Uncharacterized protein</fullName>
    </submittedName>
</protein>
<accession>A0A0H2R5Q8</accession>
<evidence type="ECO:0000313" key="2">
    <source>
        <dbReference type="Proteomes" id="UP000053477"/>
    </source>
</evidence>
<reference evidence="1 2" key="1">
    <citation type="submission" date="2015-04" db="EMBL/GenBank/DDBJ databases">
        <title>Complete genome sequence of Schizopora paradoxa KUC8140, a cosmopolitan wood degrader in East Asia.</title>
        <authorList>
            <consortium name="DOE Joint Genome Institute"/>
            <person name="Min B."/>
            <person name="Park H."/>
            <person name="Jang Y."/>
            <person name="Kim J.-J."/>
            <person name="Kim K.H."/>
            <person name="Pangilinan J."/>
            <person name="Lipzen A."/>
            <person name="Riley R."/>
            <person name="Grigoriev I.V."/>
            <person name="Spatafora J.W."/>
            <person name="Choi I.-G."/>
        </authorList>
    </citation>
    <scope>NUCLEOTIDE SEQUENCE [LARGE SCALE GENOMIC DNA]</scope>
    <source>
        <strain evidence="1 2">KUC8140</strain>
    </source>
</reference>
<name>A0A0H2R5Q8_9AGAM</name>
<dbReference type="InterPro" id="IPR032675">
    <property type="entry name" value="LRR_dom_sf"/>
</dbReference>
<gene>
    <name evidence="1" type="ORF">SCHPADRAFT_910137</name>
</gene>
<keyword evidence="2" id="KW-1185">Reference proteome</keyword>